<dbReference type="AlphaFoldDB" id="A0A4Z1P7P9"/>
<name>A0A4Z1P7P9_9PEZI</name>
<evidence type="ECO:0000313" key="2">
    <source>
        <dbReference type="Proteomes" id="UP000298493"/>
    </source>
</evidence>
<evidence type="ECO:0000313" key="1">
    <source>
        <dbReference type="EMBL" id="TID20551.1"/>
    </source>
</evidence>
<organism evidence="1 2">
    <name type="scientific">Venturia nashicola</name>
    <dbReference type="NCBI Taxonomy" id="86259"/>
    <lineage>
        <taxon>Eukaryota</taxon>
        <taxon>Fungi</taxon>
        <taxon>Dikarya</taxon>
        <taxon>Ascomycota</taxon>
        <taxon>Pezizomycotina</taxon>
        <taxon>Dothideomycetes</taxon>
        <taxon>Pleosporomycetidae</taxon>
        <taxon>Venturiales</taxon>
        <taxon>Venturiaceae</taxon>
        <taxon>Venturia</taxon>
    </lineage>
</organism>
<protein>
    <submittedName>
        <fullName evidence="1">Uncharacterized protein</fullName>
    </submittedName>
</protein>
<dbReference type="Proteomes" id="UP000298493">
    <property type="component" value="Unassembled WGS sequence"/>
</dbReference>
<reference evidence="1 2" key="1">
    <citation type="submission" date="2019-04" db="EMBL/GenBank/DDBJ databases">
        <title>High contiguity whole genome sequence and gene annotation resource for two Venturia nashicola isolates.</title>
        <authorList>
            <person name="Prokchorchik M."/>
            <person name="Won K."/>
            <person name="Lee Y."/>
            <person name="Choi E.D."/>
            <person name="Segonzac C."/>
            <person name="Sohn K.H."/>
        </authorList>
    </citation>
    <scope>NUCLEOTIDE SEQUENCE [LARGE SCALE GENOMIC DNA]</scope>
    <source>
        <strain evidence="1 2">PRI2</strain>
    </source>
</reference>
<accession>A0A4Z1P7P9</accession>
<proteinExistence type="predicted"/>
<gene>
    <name evidence="1" type="ORF">E6O75_ATG05315</name>
</gene>
<comment type="caution">
    <text evidence="1">The sequence shown here is derived from an EMBL/GenBank/DDBJ whole genome shotgun (WGS) entry which is preliminary data.</text>
</comment>
<sequence>MLPSVSEAAVLEEAVVGRRTVEDAEGRVGGLLRPPPNAVRDVVVGVFEEAIGDRVAAVVGLAAVEPTSRFGAAEAPGRFAGGAFSTPFLGATGEATGEDSAADASEASTAIGALSWVSGTASPVGVS</sequence>
<dbReference type="EMBL" id="SNSC02000010">
    <property type="protein sequence ID" value="TID20551.1"/>
    <property type="molecule type" value="Genomic_DNA"/>
</dbReference>
<keyword evidence="2" id="KW-1185">Reference proteome</keyword>